<dbReference type="Pfam" id="PF00581">
    <property type="entry name" value="Rhodanese"/>
    <property type="match status" value="1"/>
</dbReference>
<dbReference type="RefSeq" id="WP_105017551.1">
    <property type="nucleotide sequence ID" value="NZ_MSCN01000001.1"/>
</dbReference>
<dbReference type="PROSITE" id="PS50206">
    <property type="entry name" value="RHODANESE_3"/>
    <property type="match status" value="1"/>
</dbReference>
<name>A0A2S7WU15_9FLAO</name>
<comment type="caution">
    <text evidence="2">The sequence shown here is derived from an EMBL/GenBank/DDBJ whole genome shotgun (WGS) entry which is preliminary data.</text>
</comment>
<evidence type="ECO:0000313" key="3">
    <source>
        <dbReference type="Proteomes" id="UP000238882"/>
    </source>
</evidence>
<protein>
    <submittedName>
        <fullName evidence="2">Rhodanese</fullName>
    </submittedName>
</protein>
<dbReference type="NCBIfam" id="NF045521">
    <property type="entry name" value="rhoda_near_glyco"/>
    <property type="match status" value="1"/>
</dbReference>
<sequence length="164" mass="18880">MKRLFILFLIISSTAFGQKKLDKLLKKWNLKGVPYMSVETLALPKTNAILLDAREQKEYEVSHIENAICVGYDKFNLKKTLTKLPKDKNAKIVVYCSLGIRSEVVADKLIKAGYTNVYNLYGGIFEWKNANFQVIDTIGKPTEKVHTFNKDWSKWLKKGVKVYE</sequence>
<dbReference type="SUPFAM" id="SSF52821">
    <property type="entry name" value="Rhodanese/Cell cycle control phosphatase"/>
    <property type="match status" value="1"/>
</dbReference>
<keyword evidence="3" id="KW-1185">Reference proteome</keyword>
<dbReference type="PANTHER" id="PTHR43031:SF1">
    <property type="entry name" value="PYRIDINE NUCLEOTIDE-DISULPHIDE OXIDOREDUCTASE"/>
    <property type="match status" value="1"/>
</dbReference>
<proteinExistence type="predicted"/>
<dbReference type="Proteomes" id="UP000238882">
    <property type="component" value="Unassembled WGS sequence"/>
</dbReference>
<feature type="domain" description="Rhodanese" evidence="1">
    <location>
        <begin position="44"/>
        <end position="136"/>
    </location>
</feature>
<organism evidence="2 3">
    <name type="scientific">Polaribacter porphyrae</name>
    <dbReference type="NCBI Taxonomy" id="1137780"/>
    <lineage>
        <taxon>Bacteria</taxon>
        <taxon>Pseudomonadati</taxon>
        <taxon>Bacteroidota</taxon>
        <taxon>Flavobacteriia</taxon>
        <taxon>Flavobacteriales</taxon>
        <taxon>Flavobacteriaceae</taxon>
    </lineage>
</organism>
<dbReference type="PANTHER" id="PTHR43031">
    <property type="entry name" value="FAD-DEPENDENT OXIDOREDUCTASE"/>
    <property type="match status" value="1"/>
</dbReference>
<gene>
    <name evidence="2" type="ORF">BTO18_10135</name>
</gene>
<accession>A0A2S7WU15</accession>
<dbReference type="OrthoDB" id="598065at2"/>
<dbReference type="CDD" id="cd00158">
    <property type="entry name" value="RHOD"/>
    <property type="match status" value="1"/>
</dbReference>
<evidence type="ECO:0000259" key="1">
    <source>
        <dbReference type="PROSITE" id="PS50206"/>
    </source>
</evidence>
<dbReference type="InterPro" id="IPR050229">
    <property type="entry name" value="GlpE_sulfurtransferase"/>
</dbReference>
<dbReference type="InterPro" id="IPR001763">
    <property type="entry name" value="Rhodanese-like_dom"/>
</dbReference>
<dbReference type="EMBL" id="MSCN01000001">
    <property type="protein sequence ID" value="PQJ80976.1"/>
    <property type="molecule type" value="Genomic_DNA"/>
</dbReference>
<reference evidence="2 3" key="1">
    <citation type="submission" date="2016-12" db="EMBL/GenBank/DDBJ databases">
        <title>Trade-off between light-utilization and light-protection in marine flavobacteria.</title>
        <authorList>
            <person name="Kumagai Y."/>
            <person name="Yoshizawa S."/>
            <person name="Kogure K."/>
            <person name="Iwasaki W."/>
        </authorList>
    </citation>
    <scope>NUCLEOTIDE SEQUENCE [LARGE SCALE GENOMIC DNA]</scope>
    <source>
        <strain evidence="2 3">NBRC 108759</strain>
    </source>
</reference>
<dbReference type="AlphaFoldDB" id="A0A2S7WU15"/>
<evidence type="ECO:0000313" key="2">
    <source>
        <dbReference type="EMBL" id="PQJ80976.1"/>
    </source>
</evidence>
<dbReference type="Gene3D" id="3.40.250.10">
    <property type="entry name" value="Rhodanese-like domain"/>
    <property type="match status" value="1"/>
</dbReference>
<dbReference type="InterPro" id="IPR036873">
    <property type="entry name" value="Rhodanese-like_dom_sf"/>
</dbReference>
<dbReference type="SMART" id="SM00450">
    <property type="entry name" value="RHOD"/>
    <property type="match status" value="1"/>
</dbReference>